<protein>
    <recommendedName>
        <fullName evidence="5">Peptidyl-Asp metalloendopeptidase</fullName>
    </recommendedName>
</protein>
<dbReference type="InterPro" id="IPR024079">
    <property type="entry name" value="MetalloPept_cat_dom_sf"/>
</dbReference>
<feature type="region of interest" description="Disordered" evidence="1">
    <location>
        <begin position="151"/>
        <end position="187"/>
    </location>
</feature>
<evidence type="ECO:0000256" key="1">
    <source>
        <dbReference type="SAM" id="MobiDB-lite"/>
    </source>
</evidence>
<proteinExistence type="predicted"/>
<name>A0A6C2U4D3_PONDE</name>
<dbReference type="AlphaFoldDB" id="A0A6C2U4D3"/>
<dbReference type="Gene3D" id="3.40.390.10">
    <property type="entry name" value="Collagenase (Catalytic Domain)"/>
    <property type="match status" value="1"/>
</dbReference>
<keyword evidence="4" id="KW-1185">Reference proteome</keyword>
<feature type="chain" id="PRO_5025580834" description="Peptidyl-Asp metalloendopeptidase" evidence="2">
    <location>
        <begin position="20"/>
        <end position="494"/>
    </location>
</feature>
<reference evidence="3 4" key="1">
    <citation type="submission" date="2019-04" db="EMBL/GenBank/DDBJ databases">
        <authorList>
            <person name="Van Vliet M D."/>
        </authorList>
    </citation>
    <scope>NUCLEOTIDE SEQUENCE [LARGE SCALE GENOMIC DNA]</scope>
    <source>
        <strain evidence="3 4">F1</strain>
    </source>
</reference>
<dbReference type="SUPFAM" id="SSF55486">
    <property type="entry name" value="Metalloproteases ('zincins'), catalytic domain"/>
    <property type="match status" value="1"/>
</dbReference>
<feature type="compositionally biased region" description="Low complexity" evidence="1">
    <location>
        <begin position="166"/>
        <end position="177"/>
    </location>
</feature>
<dbReference type="EMBL" id="CAAHFG010000001">
    <property type="protein sequence ID" value="VGO14374.1"/>
    <property type="molecule type" value="Genomic_DNA"/>
</dbReference>
<evidence type="ECO:0008006" key="5">
    <source>
        <dbReference type="Google" id="ProtNLM"/>
    </source>
</evidence>
<evidence type="ECO:0000313" key="3">
    <source>
        <dbReference type="EMBL" id="VGO14374.1"/>
    </source>
</evidence>
<evidence type="ECO:0000256" key="2">
    <source>
        <dbReference type="SAM" id="SignalP"/>
    </source>
</evidence>
<keyword evidence="2" id="KW-0732">Signal</keyword>
<dbReference type="Proteomes" id="UP000366872">
    <property type="component" value="Unassembled WGS sequence"/>
</dbReference>
<dbReference type="GO" id="GO:0008237">
    <property type="term" value="F:metallopeptidase activity"/>
    <property type="evidence" value="ECO:0007669"/>
    <property type="project" value="InterPro"/>
</dbReference>
<dbReference type="Pfam" id="PF13688">
    <property type="entry name" value="Reprolysin_5"/>
    <property type="match status" value="1"/>
</dbReference>
<accession>A0A6C2U4D3</accession>
<gene>
    <name evidence="3" type="ORF">PDESU_02935</name>
</gene>
<organism evidence="3 4">
    <name type="scientific">Pontiella desulfatans</name>
    <dbReference type="NCBI Taxonomy" id="2750659"/>
    <lineage>
        <taxon>Bacteria</taxon>
        <taxon>Pseudomonadati</taxon>
        <taxon>Kiritimatiellota</taxon>
        <taxon>Kiritimatiellia</taxon>
        <taxon>Kiritimatiellales</taxon>
        <taxon>Pontiellaceae</taxon>
        <taxon>Pontiella</taxon>
    </lineage>
</organism>
<evidence type="ECO:0000313" key="4">
    <source>
        <dbReference type="Proteomes" id="UP000366872"/>
    </source>
</evidence>
<sequence>MKTAIILNLMLGVALATWANEPPPSLFLGQGDAVMSAPMEAFAQRIHMRATTKRIRTAVLNRASLAADALTLNPFADTPMVADKTDIGFTGARNKTWLGNLRDGKGSVALIINGDRISGKIASMDGVFELYPMDDGAVAIVELDQSAFPSCGNDGSARPTRATSLPADAGDAVPDDGPQGDGALGDTPTANRIRILVAYTSSSQAKTLADYNRTMQEHIDLAIAESNQGYANSLVAARLQLACLYETGATETTAIENDVDNFQSNGDGFADEVHTLRNEYDADMCCLIVDGRDTAWCGWAYGFDYTSAANMFQCTTYSCATGNYSFIHEFGHCQGCRHDTDGTLTPFAYGHGFRQGNTTWRTIMAVTGGNSATRLNYWSNPAVNSPVSPTVAMGTAINGANFAQDNESALDDGDATVVNHQTTPVTSVALNGNTVNNDETADKIVTDTLTVGSFTANAGSRVRLISGNKVVLQPGFHARSGTETRIKIGSPLTN</sequence>
<feature type="signal peptide" evidence="2">
    <location>
        <begin position="1"/>
        <end position="19"/>
    </location>
</feature>
<dbReference type="RefSeq" id="WP_136079859.1">
    <property type="nucleotide sequence ID" value="NZ_CAAHFG010000001.1"/>
</dbReference>